<evidence type="ECO:0000256" key="1">
    <source>
        <dbReference type="ARBA" id="ARBA00023125"/>
    </source>
</evidence>
<evidence type="ECO:0000313" key="5">
    <source>
        <dbReference type="Proteomes" id="UP000199642"/>
    </source>
</evidence>
<dbReference type="NCBIfam" id="TIGR00621">
    <property type="entry name" value="ssb"/>
    <property type="match status" value="1"/>
</dbReference>
<dbReference type="STRING" id="435880.SAMN04487988_105247"/>
<name>A0A1I2T9R6_9BACT</name>
<dbReference type="PANTHER" id="PTHR10302">
    <property type="entry name" value="SINGLE-STRANDED DNA-BINDING PROTEIN"/>
    <property type="match status" value="1"/>
</dbReference>
<dbReference type="PIRSF" id="PIRSF002070">
    <property type="entry name" value="SSB"/>
    <property type="match status" value="1"/>
</dbReference>
<dbReference type="CDD" id="cd04496">
    <property type="entry name" value="SSB_OBF"/>
    <property type="match status" value="1"/>
</dbReference>
<evidence type="ECO:0000256" key="3">
    <source>
        <dbReference type="PIRNR" id="PIRNR002070"/>
    </source>
</evidence>
<dbReference type="Pfam" id="PF00436">
    <property type="entry name" value="SSB"/>
    <property type="match status" value="1"/>
</dbReference>
<proteinExistence type="inferred from homology"/>
<keyword evidence="5" id="KW-1185">Reference proteome</keyword>
<dbReference type="InterPro" id="IPR000424">
    <property type="entry name" value="Primosome_PriB/ssb"/>
</dbReference>
<keyword evidence="1 2" id="KW-0238">DNA-binding</keyword>
<dbReference type="PANTHER" id="PTHR10302:SF0">
    <property type="entry name" value="SINGLE-STRANDED DNA-BINDING PROTEIN, MITOCHONDRIAL"/>
    <property type="match status" value="1"/>
</dbReference>
<sequence length="113" mass="12812">MNALRNRVQLIGNLGDKIEIKTFDSGKKVGRVSLATHEAYKNKNGEKVEETTWHNLVLWNKDAEILEKYTDKGSEIAIEGKLTNRDYTDKDGVKRYISEVVVSNFLLLGKKGD</sequence>
<dbReference type="AlphaFoldDB" id="A0A1I2T9R6"/>
<dbReference type="PROSITE" id="PS50935">
    <property type="entry name" value="SSB"/>
    <property type="match status" value="1"/>
</dbReference>
<dbReference type="RefSeq" id="WP_092790905.1">
    <property type="nucleotide sequence ID" value="NZ_FOPC01000005.1"/>
</dbReference>
<evidence type="ECO:0000313" key="4">
    <source>
        <dbReference type="EMBL" id="SFG60829.1"/>
    </source>
</evidence>
<dbReference type="InterPro" id="IPR012340">
    <property type="entry name" value="NA-bd_OB-fold"/>
</dbReference>
<dbReference type="EMBL" id="FOPC01000005">
    <property type="protein sequence ID" value="SFG60829.1"/>
    <property type="molecule type" value="Genomic_DNA"/>
</dbReference>
<dbReference type="GO" id="GO:0003697">
    <property type="term" value="F:single-stranded DNA binding"/>
    <property type="evidence" value="ECO:0007669"/>
    <property type="project" value="UniProtKB-UniRule"/>
</dbReference>
<dbReference type="Proteomes" id="UP000199642">
    <property type="component" value="Unassembled WGS sequence"/>
</dbReference>
<organism evidence="4 5">
    <name type="scientific">Algoriphagus hitonicola</name>
    <dbReference type="NCBI Taxonomy" id="435880"/>
    <lineage>
        <taxon>Bacteria</taxon>
        <taxon>Pseudomonadati</taxon>
        <taxon>Bacteroidota</taxon>
        <taxon>Cytophagia</taxon>
        <taxon>Cytophagales</taxon>
        <taxon>Cyclobacteriaceae</taxon>
        <taxon>Algoriphagus</taxon>
    </lineage>
</organism>
<dbReference type="InterPro" id="IPR011344">
    <property type="entry name" value="ssDNA-bd"/>
</dbReference>
<accession>A0A1I2T9R6</accession>
<dbReference type="GO" id="GO:0006260">
    <property type="term" value="P:DNA replication"/>
    <property type="evidence" value="ECO:0007669"/>
    <property type="project" value="InterPro"/>
</dbReference>
<dbReference type="HAMAP" id="MF_00984">
    <property type="entry name" value="SSB"/>
    <property type="match status" value="1"/>
</dbReference>
<reference evidence="5" key="1">
    <citation type="submission" date="2016-10" db="EMBL/GenBank/DDBJ databases">
        <authorList>
            <person name="Varghese N."/>
            <person name="Submissions S."/>
        </authorList>
    </citation>
    <scope>NUCLEOTIDE SEQUENCE [LARGE SCALE GENOMIC DNA]</scope>
    <source>
        <strain evidence="5">DSM 19315</strain>
    </source>
</reference>
<dbReference type="OrthoDB" id="9809878at2"/>
<dbReference type="Gene3D" id="2.40.50.140">
    <property type="entry name" value="Nucleic acid-binding proteins"/>
    <property type="match status" value="1"/>
</dbReference>
<protein>
    <recommendedName>
        <fullName evidence="2 3">Single-stranded DNA-binding protein</fullName>
        <shortName evidence="2">SSB</shortName>
    </recommendedName>
</protein>
<dbReference type="GO" id="GO:0009295">
    <property type="term" value="C:nucleoid"/>
    <property type="evidence" value="ECO:0007669"/>
    <property type="project" value="TreeGrafter"/>
</dbReference>
<comment type="subunit">
    <text evidence="2">Homotetramer.</text>
</comment>
<evidence type="ECO:0000256" key="2">
    <source>
        <dbReference type="HAMAP-Rule" id="MF_00984"/>
    </source>
</evidence>
<comment type="caution">
    <text evidence="2">Lacks conserved residue(s) required for the propagation of feature annotation.</text>
</comment>
<dbReference type="SUPFAM" id="SSF50249">
    <property type="entry name" value="Nucleic acid-binding proteins"/>
    <property type="match status" value="1"/>
</dbReference>
<gene>
    <name evidence="4" type="ORF">SAMN04487988_105247</name>
</gene>